<gene>
    <name evidence="1" type="ORF">ZIOFF_038096</name>
</gene>
<dbReference type="Gene3D" id="3.60.10.10">
    <property type="entry name" value="Endonuclease/exonuclease/phosphatase"/>
    <property type="match status" value="1"/>
</dbReference>
<dbReference type="AlphaFoldDB" id="A0A8J5GE50"/>
<keyword evidence="2" id="KW-1185">Reference proteome</keyword>
<evidence type="ECO:0000313" key="2">
    <source>
        <dbReference type="Proteomes" id="UP000734854"/>
    </source>
</evidence>
<dbReference type="Proteomes" id="UP000734854">
    <property type="component" value="Unassembled WGS sequence"/>
</dbReference>
<sequence length="147" mass="16272">MEEELRISKSFVELEEMESLNLGYIQRSASQKSGDSERAISKVSDGVKGMDQRMTRSKAKVLPSVLFVTVVYAKCSCVERRILCEKLLEIKFASDDAWLVGGDFNVIKDANERSDGILAKTGAVNDFNNFVMLSGLLDAGFVGDKYT</sequence>
<accession>A0A8J5GE50</accession>
<dbReference type="InterPro" id="IPR036691">
    <property type="entry name" value="Endo/exonu/phosph_ase_sf"/>
</dbReference>
<comment type="caution">
    <text evidence="1">The sequence shown here is derived from an EMBL/GenBank/DDBJ whole genome shotgun (WGS) entry which is preliminary data.</text>
</comment>
<organism evidence="1 2">
    <name type="scientific">Zingiber officinale</name>
    <name type="common">Ginger</name>
    <name type="synonym">Amomum zingiber</name>
    <dbReference type="NCBI Taxonomy" id="94328"/>
    <lineage>
        <taxon>Eukaryota</taxon>
        <taxon>Viridiplantae</taxon>
        <taxon>Streptophyta</taxon>
        <taxon>Embryophyta</taxon>
        <taxon>Tracheophyta</taxon>
        <taxon>Spermatophyta</taxon>
        <taxon>Magnoliopsida</taxon>
        <taxon>Liliopsida</taxon>
        <taxon>Zingiberales</taxon>
        <taxon>Zingiberaceae</taxon>
        <taxon>Zingiber</taxon>
    </lineage>
</organism>
<dbReference type="EMBL" id="JACMSC010000010">
    <property type="protein sequence ID" value="KAG6505731.1"/>
    <property type="molecule type" value="Genomic_DNA"/>
</dbReference>
<evidence type="ECO:0000313" key="1">
    <source>
        <dbReference type="EMBL" id="KAG6505731.1"/>
    </source>
</evidence>
<dbReference type="SUPFAM" id="SSF56219">
    <property type="entry name" value="DNase I-like"/>
    <property type="match status" value="1"/>
</dbReference>
<protein>
    <submittedName>
        <fullName evidence="1">Uncharacterized protein</fullName>
    </submittedName>
</protein>
<proteinExistence type="predicted"/>
<reference evidence="1 2" key="1">
    <citation type="submission" date="2020-08" db="EMBL/GenBank/DDBJ databases">
        <title>Plant Genome Project.</title>
        <authorList>
            <person name="Zhang R.-G."/>
        </authorList>
    </citation>
    <scope>NUCLEOTIDE SEQUENCE [LARGE SCALE GENOMIC DNA]</scope>
    <source>
        <tissue evidence="1">Rhizome</tissue>
    </source>
</reference>
<name>A0A8J5GE50_ZINOF</name>